<dbReference type="Pfam" id="PF01557">
    <property type="entry name" value="FAA_hydrolase"/>
    <property type="match status" value="1"/>
</dbReference>
<evidence type="ECO:0000256" key="2">
    <source>
        <dbReference type="ARBA" id="ARBA00022723"/>
    </source>
</evidence>
<name>A0AB39NE11_9ACTN</name>
<dbReference type="EMBL" id="CP163432">
    <property type="protein sequence ID" value="XDQ15364.1"/>
    <property type="molecule type" value="Genomic_DNA"/>
</dbReference>
<dbReference type="PANTHER" id="PTHR42796:SF4">
    <property type="entry name" value="FUMARYLACETOACETATE HYDROLASE DOMAIN-CONTAINING PROTEIN 2A"/>
    <property type="match status" value="1"/>
</dbReference>
<dbReference type="GO" id="GO:0044281">
    <property type="term" value="P:small molecule metabolic process"/>
    <property type="evidence" value="ECO:0007669"/>
    <property type="project" value="UniProtKB-ARBA"/>
</dbReference>
<dbReference type="RefSeq" id="WP_369275299.1">
    <property type="nucleotide sequence ID" value="NZ_CP163432.1"/>
</dbReference>
<proteinExistence type="inferred from homology"/>
<reference evidence="4" key="1">
    <citation type="submission" date="2024-07" db="EMBL/GenBank/DDBJ databases">
        <authorList>
            <person name="Yu S.T."/>
        </authorList>
    </citation>
    <scope>NUCLEOTIDE SEQUENCE</scope>
    <source>
        <strain evidence="4">R11</strain>
    </source>
</reference>
<dbReference type="InterPro" id="IPR036663">
    <property type="entry name" value="Fumarylacetoacetase_C_sf"/>
</dbReference>
<dbReference type="InterPro" id="IPR011234">
    <property type="entry name" value="Fumarylacetoacetase-like_C"/>
</dbReference>
<dbReference type="GO" id="GO:0046872">
    <property type="term" value="F:metal ion binding"/>
    <property type="evidence" value="ECO:0007669"/>
    <property type="project" value="UniProtKB-KW"/>
</dbReference>
<dbReference type="InterPro" id="IPR051121">
    <property type="entry name" value="FAH"/>
</dbReference>
<dbReference type="SUPFAM" id="SSF56529">
    <property type="entry name" value="FAH"/>
    <property type="match status" value="1"/>
</dbReference>
<keyword evidence="2" id="KW-0479">Metal-binding</keyword>
<sequence>MTLSVLRTADAWWVALDEHRAVPVETSATTTAELIDDVVTVHMALAEARSGNGSAQPRRIAELPLVSPVGAPCRVVAQMTNYVSHVRDSGMNPETVPLTFFRKTSGSISGPFDEIVKPAHVRFLDYEIELGLVIGRPLEVGTTVTAANWKEYIAGLVIANDVSARDVQLPKTQFYEAKSYPTFTPVGPALVLLDAAELDRLAELRLVLKVNGEIRQNSDLTDMIYSPLQALRELSRFQALAPGDLVLTGTPGGTALKAPPKPVEIIGALLPPAMKWKAFFNSQAKNPKYLHDGDVLELSIGTPDGDIDLGTQQNKVRYA</sequence>
<dbReference type="PANTHER" id="PTHR42796">
    <property type="entry name" value="FUMARYLACETOACETATE HYDROLASE DOMAIN-CONTAINING PROTEIN 2A-RELATED"/>
    <property type="match status" value="1"/>
</dbReference>
<dbReference type="AlphaFoldDB" id="A0AB39NE11"/>
<accession>A0AB39NE11</accession>
<dbReference type="GO" id="GO:0016787">
    <property type="term" value="F:hydrolase activity"/>
    <property type="evidence" value="ECO:0007669"/>
    <property type="project" value="UniProtKB-KW"/>
</dbReference>
<dbReference type="Gene3D" id="3.90.850.10">
    <property type="entry name" value="Fumarylacetoacetase-like, C-terminal domain"/>
    <property type="match status" value="1"/>
</dbReference>
<evidence type="ECO:0000259" key="3">
    <source>
        <dbReference type="Pfam" id="PF01557"/>
    </source>
</evidence>
<comment type="similarity">
    <text evidence="1">Belongs to the FAH family.</text>
</comment>
<evidence type="ECO:0000313" key="4">
    <source>
        <dbReference type="EMBL" id="XDQ15364.1"/>
    </source>
</evidence>
<evidence type="ECO:0000256" key="1">
    <source>
        <dbReference type="ARBA" id="ARBA00010211"/>
    </source>
</evidence>
<feature type="domain" description="Fumarylacetoacetase-like C-terminal" evidence="3">
    <location>
        <begin position="75"/>
        <end position="317"/>
    </location>
</feature>
<keyword evidence="4" id="KW-0378">Hydrolase</keyword>
<gene>
    <name evidence="4" type="ORF">AB5J55_39810</name>
</gene>
<protein>
    <submittedName>
        <fullName evidence="4">Fumarylacetoacetate hydrolase family protein</fullName>
    </submittedName>
</protein>
<organism evidence="4">
    <name type="scientific">Streptomyces sp. R11</name>
    <dbReference type="NCBI Taxonomy" id="3238625"/>
    <lineage>
        <taxon>Bacteria</taxon>
        <taxon>Bacillati</taxon>
        <taxon>Actinomycetota</taxon>
        <taxon>Actinomycetes</taxon>
        <taxon>Kitasatosporales</taxon>
        <taxon>Streptomycetaceae</taxon>
        <taxon>Streptomyces</taxon>
    </lineage>
</organism>